<dbReference type="SUPFAM" id="SSF140996">
    <property type="entry name" value="Hermes dimerisation domain"/>
    <property type="match status" value="1"/>
</dbReference>
<dbReference type="GO" id="GO:0006357">
    <property type="term" value="P:regulation of transcription by RNA polymerase II"/>
    <property type="evidence" value="ECO:0007669"/>
    <property type="project" value="TreeGrafter"/>
</dbReference>
<evidence type="ECO:0000256" key="5">
    <source>
        <dbReference type="ARBA" id="ARBA00023125"/>
    </source>
</evidence>
<keyword evidence="4" id="KW-0862">Zinc</keyword>
<proteinExistence type="predicted"/>
<dbReference type="GO" id="GO:0005634">
    <property type="term" value="C:nucleus"/>
    <property type="evidence" value="ECO:0007669"/>
    <property type="project" value="UniProtKB-SubCell"/>
</dbReference>
<dbReference type="InterPro" id="IPR003656">
    <property type="entry name" value="Znf_BED"/>
</dbReference>
<comment type="subcellular location">
    <subcellularLocation>
        <location evidence="1">Nucleus</location>
    </subcellularLocation>
</comment>
<evidence type="ECO:0000256" key="6">
    <source>
        <dbReference type="ARBA" id="ARBA00023242"/>
    </source>
</evidence>
<dbReference type="Proteomes" id="UP001108240">
    <property type="component" value="Unplaced"/>
</dbReference>
<dbReference type="InterPro" id="IPR008906">
    <property type="entry name" value="HATC_C_dom"/>
</dbReference>
<dbReference type="GO" id="GO:0003677">
    <property type="term" value="F:DNA binding"/>
    <property type="evidence" value="ECO:0007669"/>
    <property type="project" value="UniProtKB-KW"/>
</dbReference>
<keyword evidence="5" id="KW-0238">DNA-binding</keyword>
<feature type="domain" description="BED-type" evidence="8">
    <location>
        <begin position="48"/>
        <end position="98"/>
    </location>
</feature>
<dbReference type="Pfam" id="PF10683">
    <property type="entry name" value="DBD_Tnp_Hermes"/>
    <property type="match status" value="1"/>
</dbReference>
<dbReference type="PROSITE" id="PS50808">
    <property type="entry name" value="ZF_BED"/>
    <property type="match status" value="1"/>
</dbReference>
<accession>A0A9J8CYP6</accession>
<dbReference type="InterPro" id="IPR012337">
    <property type="entry name" value="RNaseH-like_sf"/>
</dbReference>
<dbReference type="GO" id="GO:0046983">
    <property type="term" value="F:protein dimerization activity"/>
    <property type="evidence" value="ECO:0007669"/>
    <property type="project" value="InterPro"/>
</dbReference>
<sequence>MTDMTVSRTHAHRRFSISATHDSPHVQIMENTKRKIADGQLKTVKNTRGKANFWAVFQIVTTLNDEPTGYAQCTICKAVLSYDSKKTGSSHLQRHFERGGCIGGGPTSSKQMSVSDFLAKPTPSRVKSLITDKCVNFCCMDIRSFETVAGNGFIQLAQELINVGAAHGRLSATSLLPDSTTISRKCKELATAKRGDMVEEIKGVMSLINVGMTTDMWTDDHRKISYMSITCHYVTPQYDMKSRVLTTTSFPNEAKTADNIRKELQQQLVSVLGFDASVMNCVVWVTDQGANYVAALRPYRRLDCQDHLYNTVLRHALNPDELSETVPEVAETLQAAKALVRYLKQSGLTSRLSKTVKQMAETRFSTVFLTLESIESVYAELQEILQSRGESQRLHDVSPDVLAFLVQFLRPFYDAQRELEGDKYPTLNLIVPWLHKLKLHCQPDVSDTPSQAIIRQRHLEWIIKKVHIQPLHKLAIFLWPKFSQLRMFTNAERDDIFQLAKRQIARFREEGTAVQGADQAAAASISVSAPVAAGHAAKKRALAEFEEEWENIVEQDEDDDEVQQYMRLNHNMEGDGRDVLLWWKQHETLLPQLSRLARSVFSVPASSSSSERVFSAAERVIEERRTGLKPSTVDAILFLHDAL</sequence>
<evidence type="ECO:0000256" key="1">
    <source>
        <dbReference type="ARBA" id="ARBA00004123"/>
    </source>
</evidence>
<evidence type="ECO:0000256" key="3">
    <source>
        <dbReference type="ARBA" id="ARBA00022771"/>
    </source>
</evidence>
<dbReference type="Gene3D" id="1.10.10.1070">
    <property type="entry name" value="Zinc finger, BED domain-containing"/>
    <property type="match status" value="1"/>
</dbReference>
<dbReference type="GO" id="GO:0008270">
    <property type="term" value="F:zinc ion binding"/>
    <property type="evidence" value="ECO:0007669"/>
    <property type="project" value="UniProtKB-KW"/>
</dbReference>
<keyword evidence="10" id="KW-1185">Reference proteome</keyword>
<evidence type="ECO:0000259" key="8">
    <source>
        <dbReference type="PROSITE" id="PS50808"/>
    </source>
</evidence>
<name>A0A9J8CYP6_CYPCA</name>
<evidence type="ECO:0000313" key="10">
    <source>
        <dbReference type="Proteomes" id="UP001108240"/>
    </source>
</evidence>
<dbReference type="InterPro" id="IPR052717">
    <property type="entry name" value="Vacuolar_transposase_reg"/>
</dbReference>
<dbReference type="PANTHER" id="PTHR46169:SF17">
    <property type="entry name" value="HAT C-TERMINAL DIMERISATION DOMAIN-CONTAINING PROTEIN"/>
    <property type="match status" value="1"/>
</dbReference>
<evidence type="ECO:0000256" key="7">
    <source>
        <dbReference type="PROSITE-ProRule" id="PRU00027"/>
    </source>
</evidence>
<keyword evidence="2" id="KW-0479">Metal-binding</keyword>
<dbReference type="SUPFAM" id="SSF53098">
    <property type="entry name" value="Ribonuclease H-like"/>
    <property type="match status" value="1"/>
</dbReference>
<keyword evidence="6" id="KW-0539">Nucleus</keyword>
<keyword evidence="3 7" id="KW-0863">Zinc-finger</keyword>
<dbReference type="InterPro" id="IPR018473">
    <property type="entry name" value="Hermes_transposase_DNA-db"/>
</dbReference>
<dbReference type="AlphaFoldDB" id="A0A9J8CYP6"/>
<dbReference type="PANTHER" id="PTHR46169">
    <property type="entry name" value="DNA REPLICATION-RELATED ELEMENT FACTOR, ISOFORM A"/>
    <property type="match status" value="1"/>
</dbReference>
<dbReference type="Ensembl" id="ENSCCRT00000149922.1">
    <property type="protein sequence ID" value="ENSCCRP00000170871.1"/>
    <property type="gene ID" value="ENSCCRG00000069309.1"/>
</dbReference>
<protein>
    <recommendedName>
        <fullName evidence="8">BED-type domain-containing protein</fullName>
    </recommendedName>
</protein>
<evidence type="ECO:0000256" key="4">
    <source>
        <dbReference type="ARBA" id="ARBA00022833"/>
    </source>
</evidence>
<organism evidence="9 10">
    <name type="scientific">Cyprinus carpio carpio</name>
    <dbReference type="NCBI Taxonomy" id="630221"/>
    <lineage>
        <taxon>Eukaryota</taxon>
        <taxon>Metazoa</taxon>
        <taxon>Chordata</taxon>
        <taxon>Craniata</taxon>
        <taxon>Vertebrata</taxon>
        <taxon>Euteleostomi</taxon>
        <taxon>Actinopterygii</taxon>
        <taxon>Neopterygii</taxon>
        <taxon>Teleostei</taxon>
        <taxon>Ostariophysi</taxon>
        <taxon>Cypriniformes</taxon>
        <taxon>Cyprinidae</taxon>
        <taxon>Cyprininae</taxon>
        <taxon>Cyprinus</taxon>
    </lineage>
</organism>
<dbReference type="SMART" id="SM00614">
    <property type="entry name" value="ZnF_BED"/>
    <property type="match status" value="1"/>
</dbReference>
<reference evidence="9" key="1">
    <citation type="submission" date="2025-08" db="UniProtKB">
        <authorList>
            <consortium name="Ensembl"/>
        </authorList>
    </citation>
    <scope>IDENTIFICATION</scope>
</reference>
<evidence type="ECO:0000313" key="9">
    <source>
        <dbReference type="Ensembl" id="ENSCCRP00000170871.1"/>
    </source>
</evidence>
<dbReference type="OMA" id="AIMESEQ"/>
<reference evidence="9" key="2">
    <citation type="submission" date="2025-09" db="UniProtKB">
        <authorList>
            <consortium name="Ensembl"/>
        </authorList>
    </citation>
    <scope>IDENTIFICATION</scope>
</reference>
<evidence type="ECO:0000256" key="2">
    <source>
        <dbReference type="ARBA" id="ARBA00022723"/>
    </source>
</evidence>
<dbReference type="GeneTree" id="ENSGT00940000158431"/>
<dbReference type="Pfam" id="PF05699">
    <property type="entry name" value="Dimer_Tnp_hAT"/>
    <property type="match status" value="1"/>
</dbReference>